<evidence type="ECO:0000256" key="4">
    <source>
        <dbReference type="SAM" id="MobiDB-lite"/>
    </source>
</evidence>
<keyword evidence="3" id="KW-0687">Ribonucleoprotein</keyword>
<evidence type="ECO:0000256" key="2">
    <source>
        <dbReference type="ARBA" id="ARBA00022980"/>
    </source>
</evidence>
<dbReference type="InterPro" id="IPR001377">
    <property type="entry name" value="Ribosomal_eS6"/>
</dbReference>
<sequence length="169" mass="19375">MFKINIAEKSGKTYKFELETEEFLGKELHNKIQGKDLLPNLNGYEFEITGASDKSGFTAHEDVQGVGTKRILLTYGKAMKKRPRKEGKKKVSNPKPKGLRLRKTVRGRVISPEIVQINLKILKEGPKKLSEIFPDQNQPKEQPKKEKEETTEQQPKQEELFVCRGFSFS</sequence>
<dbReference type="GO" id="GO:1990904">
    <property type="term" value="C:ribonucleoprotein complex"/>
    <property type="evidence" value="ECO:0007669"/>
    <property type="project" value="UniProtKB-KW"/>
</dbReference>
<dbReference type="Pfam" id="PF01092">
    <property type="entry name" value="Ribosomal_S6e"/>
    <property type="match status" value="1"/>
</dbReference>
<feature type="region of interest" description="Disordered" evidence="4">
    <location>
        <begin position="130"/>
        <end position="169"/>
    </location>
</feature>
<dbReference type="GO" id="GO:0006412">
    <property type="term" value="P:translation"/>
    <property type="evidence" value="ECO:0007669"/>
    <property type="project" value="InterPro"/>
</dbReference>
<evidence type="ECO:0000256" key="3">
    <source>
        <dbReference type="ARBA" id="ARBA00023274"/>
    </source>
</evidence>
<gene>
    <name evidence="5" type="ORF">S03H2_31422</name>
</gene>
<feature type="compositionally biased region" description="Basic and acidic residues" evidence="4">
    <location>
        <begin position="141"/>
        <end position="161"/>
    </location>
</feature>
<dbReference type="AlphaFoldDB" id="X1H449"/>
<comment type="caution">
    <text evidence="5">The sequence shown here is derived from an EMBL/GenBank/DDBJ whole genome shotgun (WGS) entry which is preliminary data.</text>
</comment>
<evidence type="ECO:0000256" key="1">
    <source>
        <dbReference type="ARBA" id="ARBA00009312"/>
    </source>
</evidence>
<dbReference type="PANTHER" id="PTHR11502">
    <property type="entry name" value="40S RIBOSOMAL PROTEIN S6"/>
    <property type="match status" value="1"/>
</dbReference>
<reference evidence="5" key="1">
    <citation type="journal article" date="2014" name="Front. Microbiol.">
        <title>High frequency of phylogenetically diverse reductive dehalogenase-homologous genes in deep subseafloor sedimentary metagenomes.</title>
        <authorList>
            <person name="Kawai M."/>
            <person name="Futagami T."/>
            <person name="Toyoda A."/>
            <person name="Takaki Y."/>
            <person name="Nishi S."/>
            <person name="Hori S."/>
            <person name="Arai W."/>
            <person name="Tsubouchi T."/>
            <person name="Morono Y."/>
            <person name="Uchiyama I."/>
            <person name="Ito T."/>
            <person name="Fujiyama A."/>
            <person name="Inagaki F."/>
            <person name="Takami H."/>
        </authorList>
    </citation>
    <scope>NUCLEOTIDE SEQUENCE</scope>
    <source>
        <strain evidence="5">Expedition CK06-06</strain>
    </source>
</reference>
<dbReference type="GO" id="GO:0003735">
    <property type="term" value="F:structural constituent of ribosome"/>
    <property type="evidence" value="ECO:0007669"/>
    <property type="project" value="InterPro"/>
</dbReference>
<name>X1H449_9ZZZZ</name>
<dbReference type="SMART" id="SM01405">
    <property type="entry name" value="Ribosomal_S6e"/>
    <property type="match status" value="1"/>
</dbReference>
<comment type="similarity">
    <text evidence="1">Belongs to the eukaryotic ribosomal protein eS6 family.</text>
</comment>
<dbReference type="GO" id="GO:0005840">
    <property type="term" value="C:ribosome"/>
    <property type="evidence" value="ECO:0007669"/>
    <property type="project" value="UniProtKB-KW"/>
</dbReference>
<accession>X1H449</accession>
<organism evidence="5">
    <name type="scientific">marine sediment metagenome</name>
    <dbReference type="NCBI Taxonomy" id="412755"/>
    <lineage>
        <taxon>unclassified sequences</taxon>
        <taxon>metagenomes</taxon>
        <taxon>ecological metagenomes</taxon>
    </lineage>
</organism>
<evidence type="ECO:0000313" key="5">
    <source>
        <dbReference type="EMBL" id="GAH48624.1"/>
    </source>
</evidence>
<evidence type="ECO:0008006" key="6">
    <source>
        <dbReference type="Google" id="ProtNLM"/>
    </source>
</evidence>
<keyword evidence="2" id="KW-0689">Ribosomal protein</keyword>
<dbReference type="EMBL" id="BARU01019051">
    <property type="protein sequence ID" value="GAH48624.1"/>
    <property type="molecule type" value="Genomic_DNA"/>
</dbReference>
<feature type="compositionally biased region" description="Basic residues" evidence="4">
    <location>
        <begin position="78"/>
        <end position="103"/>
    </location>
</feature>
<protein>
    <recommendedName>
        <fullName evidence="6">30S ribosomal protein S6e</fullName>
    </recommendedName>
</protein>
<proteinExistence type="inferred from homology"/>
<feature type="region of interest" description="Disordered" evidence="4">
    <location>
        <begin position="77"/>
        <end position="103"/>
    </location>
</feature>